<dbReference type="Proteomes" id="UP000663570">
    <property type="component" value="Chromosome"/>
</dbReference>
<dbReference type="SUPFAM" id="SSF69786">
    <property type="entry name" value="YggU-like"/>
    <property type="match status" value="1"/>
</dbReference>
<dbReference type="InterPro" id="IPR003746">
    <property type="entry name" value="DUF167"/>
</dbReference>
<dbReference type="HAMAP" id="MF_00634">
    <property type="entry name" value="UPF0235"/>
    <property type="match status" value="1"/>
</dbReference>
<reference evidence="3 4" key="1">
    <citation type="submission" date="2021-02" db="EMBL/GenBank/DDBJ databases">
        <title>Niveibacterium changnyeongensis HC41.</title>
        <authorList>
            <person name="Kang M."/>
        </authorList>
    </citation>
    <scope>NUCLEOTIDE SEQUENCE [LARGE SCALE GENOMIC DNA]</scope>
    <source>
        <strain evidence="3 4">HC41</strain>
    </source>
</reference>
<keyword evidence="4" id="KW-1185">Reference proteome</keyword>
<dbReference type="PANTHER" id="PTHR13420">
    <property type="entry name" value="UPF0235 PROTEIN C15ORF40"/>
    <property type="match status" value="1"/>
</dbReference>
<dbReference type="SMART" id="SM01152">
    <property type="entry name" value="DUF167"/>
    <property type="match status" value="1"/>
</dbReference>
<protein>
    <recommendedName>
        <fullName evidence="2">UPF0235 protein JY500_02145</fullName>
    </recommendedName>
</protein>
<dbReference type="PANTHER" id="PTHR13420:SF7">
    <property type="entry name" value="UPF0235 PROTEIN C15ORF40"/>
    <property type="match status" value="1"/>
</dbReference>
<dbReference type="EMBL" id="CP071060">
    <property type="protein sequence ID" value="QSI77478.1"/>
    <property type="molecule type" value="Genomic_DNA"/>
</dbReference>
<dbReference type="Gene3D" id="3.30.1200.10">
    <property type="entry name" value="YggU-like"/>
    <property type="match status" value="1"/>
</dbReference>
<dbReference type="NCBIfam" id="TIGR00251">
    <property type="entry name" value="DUF167 family protein"/>
    <property type="match status" value="1"/>
</dbReference>
<evidence type="ECO:0000313" key="3">
    <source>
        <dbReference type="EMBL" id="QSI77478.1"/>
    </source>
</evidence>
<name>A0ABX7M8I7_9RHOO</name>
<dbReference type="InterPro" id="IPR036591">
    <property type="entry name" value="YggU-like_sf"/>
</dbReference>
<sequence>MSWLTLCADGSAVLALHIQPGAKRTEIAGLHGDALKIRLAAPPVDGKANEALLAFIATTLGIAKRSVSLESGATSRQKRVRVTDADPARLARLTEH</sequence>
<proteinExistence type="inferred from homology"/>
<evidence type="ECO:0000256" key="1">
    <source>
        <dbReference type="ARBA" id="ARBA00010364"/>
    </source>
</evidence>
<evidence type="ECO:0000313" key="4">
    <source>
        <dbReference type="Proteomes" id="UP000663570"/>
    </source>
</evidence>
<evidence type="ECO:0000256" key="2">
    <source>
        <dbReference type="HAMAP-Rule" id="MF_00634"/>
    </source>
</evidence>
<gene>
    <name evidence="3" type="ORF">JY500_02145</name>
</gene>
<accession>A0ABX7M8I7</accession>
<dbReference type="Pfam" id="PF02594">
    <property type="entry name" value="DUF167"/>
    <property type="match status" value="1"/>
</dbReference>
<organism evidence="3 4">
    <name type="scientific">Niveibacterium microcysteis</name>
    <dbReference type="NCBI Taxonomy" id="2811415"/>
    <lineage>
        <taxon>Bacteria</taxon>
        <taxon>Pseudomonadati</taxon>
        <taxon>Pseudomonadota</taxon>
        <taxon>Betaproteobacteria</taxon>
        <taxon>Rhodocyclales</taxon>
        <taxon>Rhodocyclaceae</taxon>
        <taxon>Niveibacterium</taxon>
    </lineage>
</organism>
<comment type="similarity">
    <text evidence="1 2">Belongs to the UPF0235 family.</text>
</comment>